<dbReference type="Proteomes" id="UP001372834">
    <property type="component" value="Unassembled WGS sequence"/>
</dbReference>
<evidence type="ECO:0000313" key="1">
    <source>
        <dbReference type="EMBL" id="KAK6640028.1"/>
    </source>
</evidence>
<dbReference type="AlphaFoldDB" id="A0AAN8PNA1"/>
<organism evidence="1 2">
    <name type="scientific">Polyplax serrata</name>
    <name type="common">Common mouse louse</name>
    <dbReference type="NCBI Taxonomy" id="468196"/>
    <lineage>
        <taxon>Eukaryota</taxon>
        <taxon>Metazoa</taxon>
        <taxon>Ecdysozoa</taxon>
        <taxon>Arthropoda</taxon>
        <taxon>Hexapoda</taxon>
        <taxon>Insecta</taxon>
        <taxon>Pterygota</taxon>
        <taxon>Neoptera</taxon>
        <taxon>Paraneoptera</taxon>
        <taxon>Psocodea</taxon>
        <taxon>Troctomorpha</taxon>
        <taxon>Phthiraptera</taxon>
        <taxon>Anoplura</taxon>
        <taxon>Polyplacidae</taxon>
        <taxon>Polyplax</taxon>
    </lineage>
</organism>
<evidence type="ECO:0000313" key="2">
    <source>
        <dbReference type="Proteomes" id="UP001372834"/>
    </source>
</evidence>
<protein>
    <submittedName>
        <fullName evidence="1">Uncharacterized protein</fullName>
    </submittedName>
</protein>
<name>A0AAN8PNA1_POLSC</name>
<proteinExistence type="predicted"/>
<reference evidence="1 2" key="1">
    <citation type="submission" date="2023-10" db="EMBL/GenBank/DDBJ databases">
        <title>Genomes of two closely related lineages of the louse Polyplax serrata with different host specificities.</title>
        <authorList>
            <person name="Martinu J."/>
            <person name="Tarabai H."/>
            <person name="Stefka J."/>
            <person name="Hypsa V."/>
        </authorList>
    </citation>
    <scope>NUCLEOTIDE SEQUENCE [LARGE SCALE GENOMIC DNA]</scope>
    <source>
        <strain evidence="1">HR10_N</strain>
    </source>
</reference>
<gene>
    <name evidence="1" type="ORF">RUM43_008305</name>
</gene>
<comment type="caution">
    <text evidence="1">The sequence shown here is derived from an EMBL/GenBank/DDBJ whole genome shotgun (WGS) entry which is preliminary data.</text>
</comment>
<sequence>MTIQNKSIWTQSQELMLLKDPQEAGKLNLVLGIQKSTSRKTRKPNVKLAPSAQHGCEPFEEKTSLKRWRLGYGFL</sequence>
<dbReference type="EMBL" id="JAWJWE010000003">
    <property type="protein sequence ID" value="KAK6640028.1"/>
    <property type="molecule type" value="Genomic_DNA"/>
</dbReference>
<accession>A0AAN8PNA1</accession>